<dbReference type="Proteomes" id="UP000518206">
    <property type="component" value="Unassembled WGS sequence"/>
</dbReference>
<sequence length="55" mass="6147">MDQRGFFGPYEPAETDSPRPDRDSAPAARLASWARMAAVRSARHDLVPTQREYAA</sequence>
<evidence type="ECO:0000256" key="1">
    <source>
        <dbReference type="SAM" id="MobiDB-lite"/>
    </source>
</evidence>
<dbReference type="EMBL" id="JACHVX010000003">
    <property type="protein sequence ID" value="MBB2923504.1"/>
    <property type="molecule type" value="Genomic_DNA"/>
</dbReference>
<evidence type="ECO:0000313" key="3">
    <source>
        <dbReference type="Proteomes" id="UP000518206"/>
    </source>
</evidence>
<feature type="region of interest" description="Disordered" evidence="1">
    <location>
        <begin position="1"/>
        <end position="28"/>
    </location>
</feature>
<protein>
    <submittedName>
        <fullName evidence="2">Uncharacterized protein</fullName>
    </submittedName>
</protein>
<accession>A0A7W4UG27</accession>
<reference evidence="2 3" key="2">
    <citation type="submission" date="2020-08" db="EMBL/GenBank/DDBJ databases">
        <authorList>
            <person name="Partida-Martinez L."/>
            <person name="Huntemann M."/>
            <person name="Clum A."/>
            <person name="Wang J."/>
            <person name="Palaniappan K."/>
            <person name="Ritter S."/>
            <person name="Chen I.-M."/>
            <person name="Stamatis D."/>
            <person name="Reddy T."/>
            <person name="O'Malley R."/>
            <person name="Daum C."/>
            <person name="Shapiro N."/>
            <person name="Ivanova N."/>
            <person name="Kyrpides N."/>
            <person name="Woyke T."/>
        </authorList>
    </citation>
    <scope>NUCLEOTIDE SEQUENCE [LARGE SCALE GENOMIC DNA]</scope>
    <source>
        <strain evidence="2 3">RAS26</strain>
    </source>
</reference>
<evidence type="ECO:0000313" key="2">
    <source>
        <dbReference type="EMBL" id="MBB2923504.1"/>
    </source>
</evidence>
<organism evidence="2 3">
    <name type="scientific">Cellulomonas cellasea</name>
    <dbReference type="NCBI Taxonomy" id="43670"/>
    <lineage>
        <taxon>Bacteria</taxon>
        <taxon>Bacillati</taxon>
        <taxon>Actinomycetota</taxon>
        <taxon>Actinomycetes</taxon>
        <taxon>Micrococcales</taxon>
        <taxon>Cellulomonadaceae</taxon>
        <taxon>Cellulomonas</taxon>
    </lineage>
</organism>
<name>A0A7W4UG27_9CELL</name>
<proteinExistence type="predicted"/>
<dbReference type="AlphaFoldDB" id="A0A7W4UG27"/>
<dbReference type="RefSeq" id="WP_183296332.1">
    <property type="nucleotide sequence ID" value="NZ_JACHVX010000003.1"/>
</dbReference>
<comment type="caution">
    <text evidence="2">The sequence shown here is derived from an EMBL/GenBank/DDBJ whole genome shotgun (WGS) entry which is preliminary data.</text>
</comment>
<reference evidence="2 3" key="1">
    <citation type="submission" date="2020-08" db="EMBL/GenBank/DDBJ databases">
        <title>The Agave Microbiome: Exploring the role of microbial communities in plant adaptations to desert environments.</title>
        <authorList>
            <person name="Partida-Martinez L.P."/>
        </authorList>
    </citation>
    <scope>NUCLEOTIDE SEQUENCE [LARGE SCALE GENOMIC DNA]</scope>
    <source>
        <strain evidence="2 3">RAS26</strain>
    </source>
</reference>
<gene>
    <name evidence="2" type="ORF">FHR80_002429</name>
</gene>